<evidence type="ECO:0000313" key="2">
    <source>
        <dbReference type="EMBL" id="PYE16640.1"/>
    </source>
</evidence>
<gene>
    <name evidence="2" type="ORF">C7410_12981</name>
</gene>
<organism evidence="2 3">
    <name type="scientific">Paraburkholderia silvatlantica</name>
    <dbReference type="NCBI Taxonomy" id="321895"/>
    <lineage>
        <taxon>Bacteria</taxon>
        <taxon>Pseudomonadati</taxon>
        <taxon>Pseudomonadota</taxon>
        <taxon>Betaproteobacteria</taxon>
        <taxon>Burkholderiales</taxon>
        <taxon>Burkholderiaceae</taxon>
        <taxon>Paraburkholderia</taxon>
    </lineage>
</organism>
<dbReference type="Proteomes" id="UP000247772">
    <property type="component" value="Unassembled WGS sequence"/>
</dbReference>
<proteinExistence type="predicted"/>
<dbReference type="Gene3D" id="2.60.120.620">
    <property type="entry name" value="q2cbj1_9rhob like domain"/>
    <property type="match status" value="1"/>
</dbReference>
<dbReference type="EMBL" id="QJSQ01000029">
    <property type="protein sequence ID" value="PYE16640.1"/>
    <property type="molecule type" value="Genomic_DNA"/>
</dbReference>
<feature type="domain" description="Prolyl 4-hydroxylase alpha subunit Fe(2+) 2OG dioxygenase" evidence="1">
    <location>
        <begin position="145"/>
        <end position="240"/>
    </location>
</feature>
<evidence type="ECO:0000313" key="3">
    <source>
        <dbReference type="Proteomes" id="UP000247772"/>
    </source>
</evidence>
<accession>A0A2V4T1S3</accession>
<dbReference type="InterPro" id="IPR044862">
    <property type="entry name" value="Pro_4_hyd_alph_FE2OG_OXY"/>
</dbReference>
<name>A0A2V4T1S3_9BURK</name>
<reference evidence="2 3" key="1">
    <citation type="submission" date="2018-06" db="EMBL/GenBank/DDBJ databases">
        <title>Genomic Encyclopedia of Type Strains, Phase IV (KMG-V): Genome sequencing to study the core and pangenomes of soil and plant-associated prokaryotes.</title>
        <authorList>
            <person name="Whitman W."/>
        </authorList>
    </citation>
    <scope>NUCLEOTIDE SEQUENCE [LARGE SCALE GENOMIC DNA]</scope>
    <source>
        <strain evidence="2 3">SRCL-318</strain>
    </source>
</reference>
<dbReference type="SUPFAM" id="SSF51197">
    <property type="entry name" value="Clavaminate synthase-like"/>
    <property type="match status" value="1"/>
</dbReference>
<comment type="caution">
    <text evidence="2">The sequence shown here is derived from an EMBL/GenBank/DDBJ whole genome shotgun (WGS) entry which is preliminary data.</text>
</comment>
<protein>
    <submittedName>
        <fullName evidence="2">Rps23 Pro-64 3,4-dihydroxylase Tpa1-like proline 4-hydroxylase</fullName>
    </submittedName>
</protein>
<sequence>MRNDPGPFRYCDAPLRYRKQNNQGRAVIMDRTELGARIAERLETERARLNEQWIQTAPVNHFHIDDVLPEDVARAIRAAFPDTSKMMLRKSLRELKYVSAQMDAHAPLLEEIIFAFQAPRVVELVKEITGLRSLYPDEHLYAGGISMMGPGHFLNPHLDNSHDKDRERYRVLNLLYYVSPDWSLEKGGNLEVWPQGTKAVPTTIVSRFNRLAVMVTNQHSWHSVSKNVSTEQRCCVSNYYFSDHPVGDAEYFHPTSFRGRPDEPVRDVVLQADAAARGLVRRVFPKGVKSTTHVYNKKR</sequence>
<evidence type="ECO:0000259" key="1">
    <source>
        <dbReference type="Pfam" id="PF13640"/>
    </source>
</evidence>
<dbReference type="Pfam" id="PF13640">
    <property type="entry name" value="2OG-FeII_Oxy_3"/>
    <property type="match status" value="1"/>
</dbReference>
<dbReference type="AlphaFoldDB" id="A0A2V4T1S3"/>